<name>A0A8H6M5M7_9AGAR</name>
<proteinExistence type="predicted"/>
<dbReference type="Proteomes" id="UP000521943">
    <property type="component" value="Unassembled WGS sequence"/>
</dbReference>
<feature type="region of interest" description="Disordered" evidence="1">
    <location>
        <begin position="1"/>
        <end position="36"/>
    </location>
</feature>
<evidence type="ECO:0000256" key="1">
    <source>
        <dbReference type="SAM" id="MobiDB-lite"/>
    </source>
</evidence>
<organism evidence="2 3">
    <name type="scientific">Ephemerocybe angulata</name>
    <dbReference type="NCBI Taxonomy" id="980116"/>
    <lineage>
        <taxon>Eukaryota</taxon>
        <taxon>Fungi</taxon>
        <taxon>Dikarya</taxon>
        <taxon>Basidiomycota</taxon>
        <taxon>Agaricomycotina</taxon>
        <taxon>Agaricomycetes</taxon>
        <taxon>Agaricomycetidae</taxon>
        <taxon>Agaricales</taxon>
        <taxon>Agaricineae</taxon>
        <taxon>Psathyrellaceae</taxon>
        <taxon>Ephemerocybe</taxon>
    </lineage>
</organism>
<feature type="region of interest" description="Disordered" evidence="1">
    <location>
        <begin position="85"/>
        <end position="105"/>
    </location>
</feature>
<reference evidence="2 3" key="1">
    <citation type="submission" date="2020-07" db="EMBL/GenBank/DDBJ databases">
        <title>Comparative genomics of pyrophilous fungi reveals a link between fire events and developmental genes.</title>
        <authorList>
            <consortium name="DOE Joint Genome Institute"/>
            <person name="Steindorff A.S."/>
            <person name="Carver A."/>
            <person name="Calhoun S."/>
            <person name="Stillman K."/>
            <person name="Liu H."/>
            <person name="Lipzen A."/>
            <person name="Pangilinan J."/>
            <person name="Labutti K."/>
            <person name="Bruns T.D."/>
            <person name="Grigoriev I.V."/>
        </authorList>
    </citation>
    <scope>NUCLEOTIDE SEQUENCE [LARGE SCALE GENOMIC DNA]</scope>
    <source>
        <strain evidence="2 3">CBS 144469</strain>
    </source>
</reference>
<accession>A0A8H6M5M7</accession>
<keyword evidence="3" id="KW-1185">Reference proteome</keyword>
<dbReference type="AlphaFoldDB" id="A0A8H6M5M7"/>
<dbReference type="EMBL" id="JACGCI010000029">
    <property type="protein sequence ID" value="KAF6755660.1"/>
    <property type="molecule type" value="Genomic_DNA"/>
</dbReference>
<evidence type="ECO:0000313" key="3">
    <source>
        <dbReference type="Proteomes" id="UP000521943"/>
    </source>
</evidence>
<evidence type="ECO:0000313" key="2">
    <source>
        <dbReference type="EMBL" id="KAF6755660.1"/>
    </source>
</evidence>
<gene>
    <name evidence="2" type="ORF">DFP72DRAFT_1067465</name>
</gene>
<protein>
    <submittedName>
        <fullName evidence="2">Uncharacterized protein</fullName>
    </submittedName>
</protein>
<comment type="caution">
    <text evidence="2">The sequence shown here is derived from an EMBL/GenBank/DDBJ whole genome shotgun (WGS) entry which is preliminary data.</text>
</comment>
<sequence length="105" mass="11501">MSTRGSNSPRPWLQMLSPTSTKSEVGAGAAPPQKKHRCELQASPYCPRNPDLLHPYWQSQRQVAATQRPPAFTTSKLLIPSGLKATAAPPTLTDTQRNNELRALP</sequence>